<feature type="compositionally biased region" description="Gly residues" evidence="1">
    <location>
        <begin position="57"/>
        <end position="68"/>
    </location>
</feature>
<evidence type="ECO:0000259" key="2">
    <source>
        <dbReference type="Pfam" id="PF02037"/>
    </source>
</evidence>
<dbReference type="SUPFAM" id="SSF68906">
    <property type="entry name" value="SAP domain"/>
    <property type="match status" value="1"/>
</dbReference>
<evidence type="ECO:0000313" key="3">
    <source>
        <dbReference type="EMBL" id="KQK10511.1"/>
    </source>
</evidence>
<proteinExistence type="predicted"/>
<feature type="region of interest" description="Disordered" evidence="1">
    <location>
        <begin position="56"/>
        <end position="82"/>
    </location>
</feature>
<dbReference type="InterPro" id="IPR036361">
    <property type="entry name" value="SAP_dom_sf"/>
</dbReference>
<evidence type="ECO:0000313" key="4">
    <source>
        <dbReference type="EnsemblPlants" id="KQK10511"/>
    </source>
</evidence>
<dbReference type="EnsemblPlants" id="KQK10511">
    <property type="protein sequence ID" value="KQK10511"/>
    <property type="gene ID" value="BRADI_2g54595v3"/>
</dbReference>
<gene>
    <name evidence="3" type="ORF">BRADI_2g54595v3</name>
</gene>
<sequence length="82" mass="8954">MHQQCTAMLTYPVLNEQSIDHWSVTELKAELCRRNLPITGLKDDLVKRRFEELQGNILGGEGTGGGATPGDDLKEDSTPGPC</sequence>
<reference evidence="4" key="3">
    <citation type="submission" date="2018-08" db="UniProtKB">
        <authorList>
            <consortium name="EnsemblPlants"/>
        </authorList>
    </citation>
    <scope>IDENTIFICATION</scope>
    <source>
        <strain evidence="4">cv. Bd21</strain>
    </source>
</reference>
<dbReference type="Proteomes" id="UP000008810">
    <property type="component" value="Chromosome 2"/>
</dbReference>
<dbReference type="Gene3D" id="1.10.720.30">
    <property type="entry name" value="SAP domain"/>
    <property type="match status" value="1"/>
</dbReference>
<dbReference type="InParanoid" id="A0A0Q3GHG4"/>
<evidence type="ECO:0000313" key="5">
    <source>
        <dbReference type="Proteomes" id="UP000008810"/>
    </source>
</evidence>
<evidence type="ECO:0000256" key="1">
    <source>
        <dbReference type="SAM" id="MobiDB-lite"/>
    </source>
</evidence>
<accession>A0A0Q3GHG4</accession>
<dbReference type="STRING" id="15368.A0A0Q3GHG4"/>
<reference evidence="3" key="2">
    <citation type="submission" date="2017-06" db="EMBL/GenBank/DDBJ databases">
        <title>WGS assembly of Brachypodium distachyon.</title>
        <authorList>
            <consortium name="The International Brachypodium Initiative"/>
            <person name="Lucas S."/>
            <person name="Harmon-Smith M."/>
            <person name="Lail K."/>
            <person name="Tice H."/>
            <person name="Grimwood J."/>
            <person name="Bruce D."/>
            <person name="Barry K."/>
            <person name="Shu S."/>
            <person name="Lindquist E."/>
            <person name="Wang M."/>
            <person name="Pitluck S."/>
            <person name="Vogel J.P."/>
            <person name="Garvin D.F."/>
            <person name="Mockler T.C."/>
            <person name="Schmutz J."/>
            <person name="Rokhsar D."/>
            <person name="Bevan M.W."/>
        </authorList>
    </citation>
    <scope>NUCLEOTIDE SEQUENCE</scope>
    <source>
        <strain evidence="3">Bd21</strain>
    </source>
</reference>
<dbReference type="PANTHER" id="PTHR47031:SF10">
    <property type="entry name" value="OS07G0626200 PROTEIN"/>
    <property type="match status" value="1"/>
</dbReference>
<dbReference type="Gramene" id="KQK10511">
    <property type="protein sequence ID" value="KQK10511"/>
    <property type="gene ID" value="BRADI_2g54595v3"/>
</dbReference>
<dbReference type="AlphaFoldDB" id="A0A0Q3GHG4"/>
<feature type="domain" description="SAP" evidence="2">
    <location>
        <begin position="20"/>
        <end position="48"/>
    </location>
</feature>
<name>A0A0Q3GHG4_BRADI</name>
<dbReference type="PANTHER" id="PTHR47031">
    <property type="entry name" value="SAP DNA-BINDING DOMAIN-CONTAINING PROTEIN"/>
    <property type="match status" value="1"/>
</dbReference>
<feature type="compositionally biased region" description="Basic and acidic residues" evidence="1">
    <location>
        <begin position="71"/>
        <end position="82"/>
    </location>
</feature>
<dbReference type="Pfam" id="PF02037">
    <property type="entry name" value="SAP"/>
    <property type="match status" value="1"/>
</dbReference>
<reference evidence="3 4" key="1">
    <citation type="journal article" date="2010" name="Nature">
        <title>Genome sequencing and analysis of the model grass Brachypodium distachyon.</title>
        <authorList>
            <consortium name="International Brachypodium Initiative"/>
        </authorList>
    </citation>
    <scope>NUCLEOTIDE SEQUENCE [LARGE SCALE GENOMIC DNA]</scope>
    <source>
        <strain evidence="3 4">Bd21</strain>
    </source>
</reference>
<keyword evidence="5" id="KW-1185">Reference proteome</keyword>
<protein>
    <recommendedName>
        <fullName evidence="2">SAP domain-containing protein</fullName>
    </recommendedName>
</protein>
<organism evidence="3">
    <name type="scientific">Brachypodium distachyon</name>
    <name type="common">Purple false brome</name>
    <name type="synonym">Trachynia distachya</name>
    <dbReference type="NCBI Taxonomy" id="15368"/>
    <lineage>
        <taxon>Eukaryota</taxon>
        <taxon>Viridiplantae</taxon>
        <taxon>Streptophyta</taxon>
        <taxon>Embryophyta</taxon>
        <taxon>Tracheophyta</taxon>
        <taxon>Spermatophyta</taxon>
        <taxon>Magnoliopsida</taxon>
        <taxon>Liliopsida</taxon>
        <taxon>Poales</taxon>
        <taxon>Poaceae</taxon>
        <taxon>BOP clade</taxon>
        <taxon>Pooideae</taxon>
        <taxon>Stipodae</taxon>
        <taxon>Brachypodieae</taxon>
        <taxon>Brachypodium</taxon>
    </lineage>
</organism>
<dbReference type="OrthoDB" id="445357at2759"/>
<dbReference type="EMBL" id="CM000881">
    <property type="protein sequence ID" value="KQK10511.1"/>
    <property type="molecule type" value="Genomic_DNA"/>
</dbReference>
<dbReference type="InterPro" id="IPR003034">
    <property type="entry name" value="SAP_dom"/>
</dbReference>